<evidence type="ECO:0000256" key="5">
    <source>
        <dbReference type="ARBA" id="ARBA00022917"/>
    </source>
</evidence>
<dbReference type="GO" id="GO:0003743">
    <property type="term" value="F:translation initiation factor activity"/>
    <property type="evidence" value="ECO:0007669"/>
    <property type="project" value="UniProtKB-UniRule"/>
</dbReference>
<evidence type="ECO:0000256" key="3">
    <source>
        <dbReference type="ARBA" id="ARBA00022540"/>
    </source>
</evidence>
<evidence type="ECO:0000256" key="4">
    <source>
        <dbReference type="ARBA" id="ARBA00022741"/>
    </source>
</evidence>
<dbReference type="CDD" id="cd16266">
    <property type="entry name" value="IF2_aeIF5B_IV"/>
    <property type="match status" value="1"/>
</dbReference>
<dbReference type="Gene3D" id="2.40.30.10">
    <property type="entry name" value="Translation factors"/>
    <property type="match status" value="2"/>
</dbReference>
<dbReference type="EMBL" id="LN890280">
    <property type="protein sequence ID" value="CUR52631.1"/>
    <property type="molecule type" value="Genomic_DNA"/>
</dbReference>
<comment type="function">
    <text evidence="7 8 9">Function in general translation initiation by promoting the binding of the formylmethionine-tRNA to ribosomes. Seems to function along with eIF-2.</text>
</comment>
<dbReference type="NCBIfam" id="NF003078">
    <property type="entry name" value="PRK04004.1"/>
    <property type="match status" value="1"/>
</dbReference>
<comment type="caution">
    <text evidence="8">Lacks conserved residue(s) required for the propagation of feature annotation.</text>
</comment>
<evidence type="ECO:0000256" key="7">
    <source>
        <dbReference type="ARBA" id="ARBA00024852"/>
    </source>
</evidence>
<dbReference type="InterPro" id="IPR027417">
    <property type="entry name" value="P-loop_NTPase"/>
</dbReference>
<dbReference type="HAMAP" id="MF_00100_A">
    <property type="entry name" value="IF_2_A"/>
    <property type="match status" value="1"/>
</dbReference>
<comment type="similarity">
    <text evidence="1 8 9">Belongs to the TRAFAC class translation factor GTPase superfamily. Classic translation factor GTPase family. IF-2 subfamily.</text>
</comment>
<dbReference type="Proteomes" id="UP000196239">
    <property type="component" value="Chromosome 1"/>
</dbReference>
<dbReference type="Gene3D" id="3.40.50.10050">
    <property type="entry name" value="Translation initiation factor IF- 2, domain 3"/>
    <property type="match status" value="1"/>
</dbReference>
<feature type="binding site" evidence="8">
    <location>
        <begin position="131"/>
        <end position="134"/>
    </location>
    <ligand>
        <name>GTP</name>
        <dbReference type="ChEBI" id="CHEBI:37565"/>
    </ligand>
</feature>
<keyword evidence="4 8" id="KW-0547">Nucleotide-binding</keyword>
<dbReference type="InterPro" id="IPR029459">
    <property type="entry name" value="EFTU-type"/>
</dbReference>
<evidence type="ECO:0000256" key="8">
    <source>
        <dbReference type="HAMAP-Rule" id="MF_00100"/>
    </source>
</evidence>
<dbReference type="NCBIfam" id="TIGR00231">
    <property type="entry name" value="small_GTP"/>
    <property type="match status" value="1"/>
</dbReference>
<evidence type="ECO:0000256" key="2">
    <source>
        <dbReference type="ARBA" id="ARBA00020166"/>
    </source>
</evidence>
<accession>A0A128A5N1</accession>
<dbReference type="Pfam" id="PF00009">
    <property type="entry name" value="GTP_EFTU"/>
    <property type="match status" value="1"/>
</dbReference>
<dbReference type="PRINTS" id="PR00315">
    <property type="entry name" value="ELONGATNFCT"/>
</dbReference>
<gene>
    <name evidence="8 11" type="primary">infB</name>
    <name evidence="11" type="ORF">NDEV_1869</name>
</gene>
<feature type="binding site" evidence="8">
    <location>
        <begin position="77"/>
        <end position="81"/>
    </location>
    <ligand>
        <name>GTP</name>
        <dbReference type="ChEBI" id="CHEBI:37565"/>
    </ligand>
</feature>
<protein>
    <recommendedName>
        <fullName evidence="2 8">Probable translation initiation factor IF-2</fullName>
    </recommendedName>
</protein>
<feature type="domain" description="Tr-type G" evidence="10">
    <location>
        <begin position="3"/>
        <end position="222"/>
    </location>
</feature>
<dbReference type="PANTHER" id="PTHR43381">
    <property type="entry name" value="TRANSLATION INITIATION FACTOR IF-2-RELATED"/>
    <property type="match status" value="1"/>
</dbReference>
<dbReference type="SUPFAM" id="SSF50447">
    <property type="entry name" value="Translation proteins"/>
    <property type="match status" value="1"/>
</dbReference>
<keyword evidence="6 8" id="KW-0342">GTP-binding</keyword>
<dbReference type="InterPro" id="IPR005225">
    <property type="entry name" value="Small_GTP-bd"/>
</dbReference>
<dbReference type="InterPro" id="IPR000795">
    <property type="entry name" value="T_Tr_GTP-bd_dom"/>
</dbReference>
<dbReference type="KEGG" id="ndv:NDEV_1869"/>
<keyword evidence="3 8" id="KW-0396">Initiation factor</keyword>
<evidence type="ECO:0000256" key="9">
    <source>
        <dbReference type="RuleBase" id="RU000644"/>
    </source>
</evidence>
<dbReference type="FunFam" id="3.40.50.300:FF:000112">
    <property type="entry name" value="Eukaryotic translation initiation factor 5B"/>
    <property type="match status" value="1"/>
</dbReference>
<proteinExistence type="inferred from homology"/>
<dbReference type="AlphaFoldDB" id="A0A128A5N1"/>
<dbReference type="Pfam" id="PF11987">
    <property type="entry name" value="IF-2"/>
    <property type="match status" value="1"/>
</dbReference>
<organism evidence="11 12">
    <name type="scientific">Nitrosotalea devaniterrae</name>
    <dbReference type="NCBI Taxonomy" id="1078905"/>
    <lineage>
        <taxon>Archaea</taxon>
        <taxon>Nitrososphaerota</taxon>
        <taxon>Nitrososphaeria</taxon>
        <taxon>Nitrosotaleales</taxon>
        <taxon>Nitrosotaleaceae</taxon>
        <taxon>Nitrosotalea</taxon>
    </lineage>
</organism>
<dbReference type="CDD" id="cd01887">
    <property type="entry name" value="IF2_eIF5B"/>
    <property type="match status" value="1"/>
</dbReference>
<dbReference type="InterPro" id="IPR023115">
    <property type="entry name" value="TIF_IF2_dom3"/>
</dbReference>
<dbReference type="SUPFAM" id="SSF52540">
    <property type="entry name" value="P-loop containing nucleoside triphosphate hydrolases"/>
    <property type="match status" value="1"/>
</dbReference>
<evidence type="ECO:0000313" key="11">
    <source>
        <dbReference type="EMBL" id="CUR52631.1"/>
    </source>
</evidence>
<dbReference type="NCBIfam" id="TIGR00491">
    <property type="entry name" value="aIF-2"/>
    <property type="match status" value="1"/>
</dbReference>
<dbReference type="GO" id="GO:0003924">
    <property type="term" value="F:GTPase activity"/>
    <property type="evidence" value="ECO:0007669"/>
    <property type="project" value="UniProtKB-UniRule"/>
</dbReference>
<reference evidence="12" key="1">
    <citation type="submission" date="2015-10" db="EMBL/GenBank/DDBJ databases">
        <authorList>
            <person name="Lehtovirta-Morley L.E."/>
            <person name="Vieille C."/>
        </authorList>
    </citation>
    <scope>NUCLEOTIDE SEQUENCE [LARGE SCALE GENOMIC DNA]</scope>
</reference>
<dbReference type="PROSITE" id="PS51722">
    <property type="entry name" value="G_TR_2"/>
    <property type="match status" value="1"/>
</dbReference>
<evidence type="ECO:0000259" key="10">
    <source>
        <dbReference type="PROSITE" id="PS51722"/>
    </source>
</evidence>
<dbReference type="FunFam" id="3.40.50.10050:FF:000001">
    <property type="entry name" value="Translation initiation factor IF-2"/>
    <property type="match status" value="1"/>
</dbReference>
<keyword evidence="12" id="KW-1185">Reference proteome</keyword>
<evidence type="ECO:0000256" key="6">
    <source>
        <dbReference type="ARBA" id="ARBA00023134"/>
    </source>
</evidence>
<dbReference type="GO" id="GO:0005525">
    <property type="term" value="F:GTP binding"/>
    <property type="evidence" value="ECO:0007669"/>
    <property type="project" value="UniProtKB-KW"/>
</dbReference>
<name>A0A128A5N1_9ARCH</name>
<evidence type="ECO:0000256" key="1">
    <source>
        <dbReference type="ARBA" id="ARBA00007733"/>
    </source>
</evidence>
<dbReference type="InterPro" id="IPR009000">
    <property type="entry name" value="Transl_B-barrel_sf"/>
</dbReference>
<dbReference type="CDD" id="cd03703">
    <property type="entry name" value="aeIF5B_II"/>
    <property type="match status" value="1"/>
</dbReference>
<evidence type="ECO:0000313" key="12">
    <source>
        <dbReference type="Proteomes" id="UP000196239"/>
    </source>
</evidence>
<dbReference type="GO" id="GO:0005737">
    <property type="term" value="C:cytoplasm"/>
    <property type="evidence" value="ECO:0007669"/>
    <property type="project" value="TreeGrafter"/>
</dbReference>
<dbReference type="SUPFAM" id="SSF52156">
    <property type="entry name" value="Initiation factor IF2/eIF5b, domain 3"/>
    <property type="match status" value="1"/>
</dbReference>
<sequence>MHIRQPIVAVLGHVDSGKTSLLDKIRGTGVQAREAGGITQHIGASFLPTETLKKVCGPLFAKMGGENQEIPGLLVIDTPGHEIFTNLRARGGSAADIAILVIDVNRGFQPQTNESLKILQSRKVPFVIALNKVDMVSGWKKNPPTKFITQSVKEQDSFVQTALDELLYNVVGTLSVLGYNSEAFYRVKDFLKEVAIVPVSARSGEGMPELLAVLVGLTQQYMQKKLDQTEKQTRGIVLEVKEEIGLGMTANIILIDGTLKKSDFILVAKRDSVIVTKPKAILLPKPLDEMRDPRDKFRPVNEVVAAAGIKIASPDLEGALPGSPVYATTDESKIEEFKKLIESEMKSVFIKTDTKGVILKCDTIGSLEALTDMLKKQNISVSTADIGPVTRRDIMEALAIKERDRHLGVIIAFNVKILQDAQEEAEASHIKIFHDQVIYSLIDNYVNWVQDDTANEENAIFQELTPICKFTFLKGFVFRKNNPAVFGVLVDAGVLKQKVSVMNTDGRKIGVVHQIQENGKSVDVAKKGKEVAVSIQNVTVGRQISEEDVLYSFPPSPEAKLLLKTFSHKLSPEEFQTLREIIEIQRKVNPLYAY</sequence>
<dbReference type="InterPro" id="IPR015760">
    <property type="entry name" value="TIF_IF2"/>
</dbReference>
<dbReference type="InterPro" id="IPR004544">
    <property type="entry name" value="TF_aIF-2_arc"/>
</dbReference>
<keyword evidence="5 8" id="KW-0648">Protein biosynthesis</keyword>
<dbReference type="InterPro" id="IPR036925">
    <property type="entry name" value="TIF_IF2_dom3_sf"/>
</dbReference>
<dbReference type="PANTHER" id="PTHR43381:SF4">
    <property type="entry name" value="EUKARYOTIC TRANSLATION INITIATION FACTOR 5B"/>
    <property type="match status" value="1"/>
</dbReference>
<dbReference type="Gene3D" id="3.40.50.300">
    <property type="entry name" value="P-loop containing nucleotide triphosphate hydrolases"/>
    <property type="match status" value="1"/>
</dbReference>
<dbReference type="Pfam" id="PF14578">
    <property type="entry name" value="GTP_EFTU_D4"/>
    <property type="match status" value="1"/>
</dbReference>